<evidence type="ECO:0000313" key="1">
    <source>
        <dbReference type="EMBL" id="BCJ65679.1"/>
    </source>
</evidence>
<reference evidence="1" key="1">
    <citation type="submission" date="2020-08" db="EMBL/GenBank/DDBJ databases">
        <title>Whole genome shotgun sequence of Polymorphospora rubra NBRC 101157.</title>
        <authorList>
            <person name="Komaki H."/>
            <person name="Tamura T."/>
        </authorList>
    </citation>
    <scope>NUCLEOTIDE SEQUENCE</scope>
    <source>
        <strain evidence="1">NBRC 101157</strain>
    </source>
</reference>
<dbReference type="Proteomes" id="UP000680866">
    <property type="component" value="Chromosome"/>
</dbReference>
<dbReference type="KEGG" id="pry:Prubr_27000"/>
<accession>A0A810N0D5</accession>
<evidence type="ECO:0000313" key="2">
    <source>
        <dbReference type="Proteomes" id="UP000680866"/>
    </source>
</evidence>
<dbReference type="SUPFAM" id="SSF53254">
    <property type="entry name" value="Phosphoglycerate mutase-like"/>
    <property type="match status" value="1"/>
</dbReference>
<gene>
    <name evidence="1" type="ORF">Prubr_27000</name>
</gene>
<dbReference type="InterPro" id="IPR029033">
    <property type="entry name" value="His_PPase_superfam"/>
</dbReference>
<name>A0A810N0D5_9ACTN</name>
<organism evidence="1 2">
    <name type="scientific">Polymorphospora rubra</name>
    <dbReference type="NCBI Taxonomy" id="338584"/>
    <lineage>
        <taxon>Bacteria</taxon>
        <taxon>Bacillati</taxon>
        <taxon>Actinomycetota</taxon>
        <taxon>Actinomycetes</taxon>
        <taxon>Micromonosporales</taxon>
        <taxon>Micromonosporaceae</taxon>
        <taxon>Polymorphospora</taxon>
    </lineage>
</organism>
<protein>
    <submittedName>
        <fullName evidence="1">Uncharacterized protein</fullName>
    </submittedName>
</protein>
<dbReference type="AlphaFoldDB" id="A0A810N0D5"/>
<proteinExistence type="predicted"/>
<keyword evidence="2" id="KW-1185">Reference proteome</keyword>
<sequence length="117" mass="14010">MDDTLIVLRREFEAAEGSFLARLRSDLVWDRVAFSRLERAMRVACGQYEGHDGLPRWVAEGFYEVSHVVAEWTAHPNFPRPQPAHYYQDCLERMRDLADWFFRGWHAYQEPHVWRDL</sequence>
<dbReference type="RefSeq" id="WP_212825279.1">
    <property type="nucleotide sequence ID" value="NZ_AP023359.1"/>
</dbReference>
<dbReference type="EMBL" id="AP023359">
    <property type="protein sequence ID" value="BCJ65679.1"/>
    <property type="molecule type" value="Genomic_DNA"/>
</dbReference>